<dbReference type="HOGENOM" id="CLU_034180_16_0_10"/>
<feature type="transmembrane region" description="Helical" evidence="7">
    <location>
        <begin position="74"/>
        <end position="95"/>
    </location>
</feature>
<dbReference type="OrthoDB" id="9775268at2"/>
<evidence type="ECO:0000256" key="5">
    <source>
        <dbReference type="ARBA" id="ARBA00022989"/>
    </source>
</evidence>
<evidence type="ECO:0000256" key="7">
    <source>
        <dbReference type="SAM" id="Phobius"/>
    </source>
</evidence>
<keyword evidence="6 7" id="KW-0472">Membrane</keyword>
<feature type="transmembrane region" description="Helical" evidence="7">
    <location>
        <begin position="259"/>
        <end position="277"/>
    </location>
</feature>
<keyword evidence="5 7" id="KW-1133">Transmembrane helix</keyword>
<evidence type="ECO:0000256" key="6">
    <source>
        <dbReference type="ARBA" id="ARBA00023136"/>
    </source>
</evidence>
<feature type="transmembrane region" description="Helical" evidence="7">
    <location>
        <begin position="220"/>
        <end position="239"/>
    </location>
</feature>
<dbReference type="Proteomes" id="UP000032417">
    <property type="component" value="Chromosome 1"/>
</dbReference>
<dbReference type="GO" id="GO:0005886">
    <property type="term" value="C:plasma membrane"/>
    <property type="evidence" value="ECO:0007669"/>
    <property type="project" value="UniProtKB-SubCell"/>
</dbReference>
<evidence type="ECO:0000259" key="8">
    <source>
        <dbReference type="PROSITE" id="PS50850"/>
    </source>
</evidence>
<evidence type="ECO:0000256" key="4">
    <source>
        <dbReference type="ARBA" id="ARBA00022692"/>
    </source>
</evidence>
<accession>A0A098C2L1</accession>
<dbReference type="EMBL" id="LN515532">
    <property type="protein sequence ID" value="CEA17155.1"/>
    <property type="molecule type" value="Genomic_DNA"/>
</dbReference>
<organism evidence="9 10">
    <name type="scientific">Fermentimonas caenicola</name>
    <dbReference type="NCBI Taxonomy" id="1562970"/>
    <lineage>
        <taxon>Bacteria</taxon>
        <taxon>Pseudomonadati</taxon>
        <taxon>Bacteroidota</taxon>
        <taxon>Bacteroidia</taxon>
        <taxon>Bacteroidales</taxon>
        <taxon>Dysgonomonadaceae</taxon>
        <taxon>Fermentimonas</taxon>
    </lineage>
</organism>
<dbReference type="SUPFAM" id="SSF103473">
    <property type="entry name" value="MFS general substrate transporter"/>
    <property type="match status" value="1"/>
</dbReference>
<gene>
    <name evidence="9" type="ORF">ING2E5B_2430</name>
</gene>
<name>A0A098C2L1_9BACT</name>
<feature type="transmembrane region" description="Helical" evidence="7">
    <location>
        <begin position="344"/>
        <end position="366"/>
    </location>
</feature>
<evidence type="ECO:0000256" key="3">
    <source>
        <dbReference type="ARBA" id="ARBA00022475"/>
    </source>
</evidence>
<reference evidence="9 10" key="1">
    <citation type="submission" date="2014-08" db="EMBL/GenBank/DDBJ databases">
        <authorList>
            <person name="Wibberg D."/>
        </authorList>
    </citation>
    <scope>NUCLEOTIDE SEQUENCE [LARGE SCALE GENOMIC DNA]</scope>
    <source>
        <strain evidence="10">ING2-E5B</strain>
    </source>
</reference>
<keyword evidence="10" id="KW-1185">Reference proteome</keyword>
<dbReference type="Pfam" id="PF07690">
    <property type="entry name" value="MFS_1"/>
    <property type="match status" value="1"/>
</dbReference>
<dbReference type="PATRIC" id="fig|1562970.3.peg.2404"/>
<keyword evidence="2" id="KW-0813">Transport</keyword>
<feature type="transmembrane region" description="Helical" evidence="7">
    <location>
        <begin position="12"/>
        <end position="36"/>
    </location>
</feature>
<protein>
    <submittedName>
        <fullName evidence="9">Macrolide efflux pump</fullName>
    </submittedName>
</protein>
<dbReference type="KEGG" id="pbt:ING2E5B_2430"/>
<dbReference type="InterPro" id="IPR036259">
    <property type="entry name" value="MFS_trans_sf"/>
</dbReference>
<feature type="domain" description="Major facilitator superfamily (MFS) profile" evidence="8">
    <location>
        <begin position="8"/>
        <end position="398"/>
    </location>
</feature>
<proteinExistence type="predicted"/>
<dbReference type="InterPro" id="IPR011701">
    <property type="entry name" value="MFS"/>
</dbReference>
<comment type="subcellular location">
    <subcellularLocation>
        <location evidence="1">Cell membrane</location>
        <topology evidence="1">Multi-pass membrane protein</topology>
    </subcellularLocation>
</comment>
<evidence type="ECO:0000256" key="1">
    <source>
        <dbReference type="ARBA" id="ARBA00004651"/>
    </source>
</evidence>
<keyword evidence="3" id="KW-1003">Cell membrane</keyword>
<dbReference type="PANTHER" id="PTHR43266">
    <property type="entry name" value="MACROLIDE-EFFLUX PROTEIN"/>
    <property type="match status" value="1"/>
</dbReference>
<keyword evidence="4 7" id="KW-0812">Transmembrane</keyword>
<sequence length="402" mass="43749">MNNNWKRTFTIIWSGQFFSILTSSLVNFAIIIWLSLQTGSAEILAFAAIAGMLPQTVIGPFTGALIDRWNRKRIMMLADTFIALCTLILALLFWFDKAELWHIFALLALRSVGSSFHMPAMQASVPLLAPSDQLTRIAGINQIIASVSQIAGPALGAMMITIWDIEYVLIFDVAGALIAVSSLFFVNIPNPEKTENSERHFLKEMKEGAMVVLRNKGLSLVFLYSIIILFFIIPISVLFPLMTLDYFNGTEFQAGVIEAVWSVGALAGGAIMGVKVYNVNRVGLINWTYILLGMAFMGSGILSPNGYIWFAILTCISGIAGAVYNSAFTGLVQNKIDPAALGRVFSTFYAVALIPSMIGLIGIGFIADTIGLNTSFIISGLVIILTGVIAFFTKPAMKLDKI</sequence>
<dbReference type="PANTHER" id="PTHR43266:SF10">
    <property type="entry name" value="BACILYSIN EXPORTER BACE-RELATED"/>
    <property type="match status" value="1"/>
</dbReference>
<feature type="transmembrane region" description="Helical" evidence="7">
    <location>
        <begin position="308"/>
        <end position="332"/>
    </location>
</feature>
<feature type="transmembrane region" description="Helical" evidence="7">
    <location>
        <begin position="42"/>
        <end position="62"/>
    </location>
</feature>
<dbReference type="STRING" id="1562970.ING2E5B_2430"/>
<evidence type="ECO:0000256" key="2">
    <source>
        <dbReference type="ARBA" id="ARBA00022448"/>
    </source>
</evidence>
<evidence type="ECO:0000313" key="10">
    <source>
        <dbReference type="Proteomes" id="UP000032417"/>
    </source>
</evidence>
<feature type="transmembrane region" description="Helical" evidence="7">
    <location>
        <begin position="372"/>
        <end position="392"/>
    </location>
</feature>
<feature type="transmembrane region" description="Helical" evidence="7">
    <location>
        <begin position="284"/>
        <end position="302"/>
    </location>
</feature>
<evidence type="ECO:0000313" key="9">
    <source>
        <dbReference type="EMBL" id="CEA17155.1"/>
    </source>
</evidence>
<dbReference type="InterPro" id="IPR020846">
    <property type="entry name" value="MFS_dom"/>
</dbReference>
<dbReference type="AlphaFoldDB" id="A0A098C2L1"/>
<dbReference type="CDD" id="cd06173">
    <property type="entry name" value="MFS_MefA_like"/>
    <property type="match status" value="1"/>
</dbReference>
<dbReference type="PROSITE" id="PS50850">
    <property type="entry name" value="MFS"/>
    <property type="match status" value="1"/>
</dbReference>
<feature type="transmembrane region" description="Helical" evidence="7">
    <location>
        <begin position="169"/>
        <end position="188"/>
    </location>
</feature>
<dbReference type="GO" id="GO:0022857">
    <property type="term" value="F:transmembrane transporter activity"/>
    <property type="evidence" value="ECO:0007669"/>
    <property type="project" value="InterPro"/>
</dbReference>
<dbReference type="Gene3D" id="1.20.1250.20">
    <property type="entry name" value="MFS general substrate transporter like domains"/>
    <property type="match status" value="1"/>
</dbReference>